<evidence type="ECO:0000313" key="2">
    <source>
        <dbReference type="EMBL" id="WDH74858.1"/>
    </source>
</evidence>
<feature type="transmembrane region" description="Helical" evidence="1">
    <location>
        <begin position="35"/>
        <end position="57"/>
    </location>
</feature>
<keyword evidence="1" id="KW-1133">Transmembrane helix</keyword>
<keyword evidence="1" id="KW-0472">Membrane</keyword>
<dbReference type="RefSeq" id="WP_026825717.1">
    <property type="nucleotide sequence ID" value="NZ_CP118099.1"/>
</dbReference>
<dbReference type="InterPro" id="IPR024490">
    <property type="entry name" value="DUF2759"/>
</dbReference>
<accession>A0ABY7WVF1</accession>
<dbReference type="Pfam" id="PF10958">
    <property type="entry name" value="DUF2759"/>
    <property type="match status" value="1"/>
</dbReference>
<keyword evidence="1" id="KW-0812">Transmembrane</keyword>
<evidence type="ECO:0000313" key="3">
    <source>
        <dbReference type="Proteomes" id="UP001213680"/>
    </source>
</evidence>
<organism evidence="2 3">
    <name type="scientific">Exiguobacterium marinum</name>
    <dbReference type="NCBI Taxonomy" id="273528"/>
    <lineage>
        <taxon>Bacteria</taxon>
        <taxon>Bacillati</taxon>
        <taxon>Bacillota</taxon>
        <taxon>Bacilli</taxon>
        <taxon>Bacillales</taxon>
        <taxon>Bacillales Family XII. Incertae Sedis</taxon>
        <taxon>Exiguobacterium</taxon>
    </lineage>
</organism>
<protein>
    <submittedName>
        <fullName evidence="2">DUF2759 domain-containing protein</fullName>
    </submittedName>
</protein>
<dbReference type="EMBL" id="CP118099">
    <property type="protein sequence ID" value="WDH74858.1"/>
    <property type="molecule type" value="Genomic_DNA"/>
</dbReference>
<name>A0ABY7WVF1_9BACL</name>
<gene>
    <name evidence="2" type="ORF">PTI97_08450</name>
</gene>
<sequence>MHLYEPFGWISVIVAIVAVWGMLRSFQKRQFFPLVFAALTVLVFGFFGIATLIYGGIPG</sequence>
<reference evidence="2 3" key="1">
    <citation type="submission" date="2023-02" db="EMBL/GenBank/DDBJ databases">
        <title>A bacterium isolated from plastisphere.</title>
        <authorList>
            <person name="Sun Y."/>
        </authorList>
    </citation>
    <scope>NUCLEOTIDE SEQUENCE [LARGE SCALE GENOMIC DNA]</scope>
    <source>
        <strain evidence="3">a-1</strain>
    </source>
</reference>
<evidence type="ECO:0000256" key="1">
    <source>
        <dbReference type="SAM" id="Phobius"/>
    </source>
</evidence>
<proteinExistence type="predicted"/>
<dbReference type="Proteomes" id="UP001213680">
    <property type="component" value="Chromosome"/>
</dbReference>
<feature type="transmembrane region" description="Helical" evidence="1">
    <location>
        <begin position="6"/>
        <end position="23"/>
    </location>
</feature>
<keyword evidence="3" id="KW-1185">Reference proteome</keyword>